<reference evidence="18" key="1">
    <citation type="submission" date="2011-11" db="EMBL/GenBank/DDBJ databases">
        <title>The complete mitochondrial genome of Neomazocraes dorsomatis (Platyhelminthes: Monogenea).</title>
        <authorList>
            <person name="Zhang J."/>
            <person name="Wu X."/>
            <person name="Xie M."/>
            <person name="Li A."/>
        </authorList>
    </citation>
    <scope>NUCLEOTIDE SEQUENCE</scope>
</reference>
<dbReference type="InterPro" id="IPR008972">
    <property type="entry name" value="Cupredoxin"/>
</dbReference>
<dbReference type="SUPFAM" id="SSF49503">
    <property type="entry name" value="Cupredoxins"/>
    <property type="match status" value="1"/>
</dbReference>
<dbReference type="PROSITE" id="PS00078">
    <property type="entry name" value="COX2"/>
    <property type="match status" value="1"/>
</dbReference>
<evidence type="ECO:0000256" key="1">
    <source>
        <dbReference type="ARBA" id="ARBA00001935"/>
    </source>
</evidence>
<dbReference type="PROSITE" id="PS50857">
    <property type="entry name" value="COX2_CUA"/>
    <property type="match status" value="1"/>
</dbReference>
<evidence type="ECO:0000256" key="5">
    <source>
        <dbReference type="ARBA" id="ARBA00022448"/>
    </source>
</evidence>
<dbReference type="PANTHER" id="PTHR22888">
    <property type="entry name" value="CYTOCHROME C OXIDASE, SUBUNIT II"/>
    <property type="match status" value="1"/>
</dbReference>
<geneLocation type="mitochondrion" evidence="18"/>
<dbReference type="InterPro" id="IPR036257">
    <property type="entry name" value="Cyt_c_oxidase_su2_TM_sf"/>
</dbReference>
<dbReference type="AlphaFoldDB" id="A0A3G0WS84"/>
<dbReference type="Gene3D" id="2.60.40.420">
    <property type="entry name" value="Cupredoxins - blue copper proteins"/>
    <property type="match status" value="1"/>
</dbReference>
<comment type="subcellular location">
    <subcellularLocation>
        <location evidence="2">Membrane</location>
        <topology evidence="2">Multi-pass membrane protein</topology>
    </subcellularLocation>
</comment>
<evidence type="ECO:0000259" key="17">
    <source>
        <dbReference type="PROSITE" id="PS50857"/>
    </source>
</evidence>
<evidence type="ECO:0000256" key="6">
    <source>
        <dbReference type="ARBA" id="ARBA00022692"/>
    </source>
</evidence>
<evidence type="ECO:0000256" key="9">
    <source>
        <dbReference type="ARBA" id="ARBA00022967"/>
    </source>
</evidence>
<evidence type="ECO:0000256" key="10">
    <source>
        <dbReference type="ARBA" id="ARBA00022982"/>
    </source>
</evidence>
<evidence type="ECO:0000256" key="13">
    <source>
        <dbReference type="ARBA" id="ARBA00023136"/>
    </source>
</evidence>
<evidence type="ECO:0000256" key="2">
    <source>
        <dbReference type="ARBA" id="ARBA00004141"/>
    </source>
</evidence>
<keyword evidence="6 16" id="KW-0812">Transmembrane</keyword>
<organism evidence="18">
    <name type="scientific">Neomazocraes dorosomatis</name>
    <dbReference type="NCBI Taxonomy" id="1131909"/>
    <lineage>
        <taxon>Eukaryota</taxon>
        <taxon>Metazoa</taxon>
        <taxon>Spiralia</taxon>
        <taxon>Lophotrochozoa</taxon>
        <taxon>Platyhelminthes</taxon>
        <taxon>Monogenea</taxon>
        <taxon>Polyopisthocotylea</taxon>
        <taxon>Mazocraeidea</taxon>
        <taxon>Mazocraeidae</taxon>
        <taxon>Neomazocraes</taxon>
    </lineage>
</organism>
<dbReference type="Pfam" id="PF00116">
    <property type="entry name" value="COX2"/>
    <property type="match status" value="1"/>
</dbReference>
<accession>A0A3G0WS84</accession>
<dbReference type="GO" id="GO:0005507">
    <property type="term" value="F:copper ion binding"/>
    <property type="evidence" value="ECO:0007669"/>
    <property type="project" value="InterPro"/>
</dbReference>
<dbReference type="EC" id="7.1.1.9" evidence="4"/>
<dbReference type="InterPro" id="IPR001505">
    <property type="entry name" value="Copper_CuA"/>
</dbReference>
<dbReference type="GO" id="GO:0042773">
    <property type="term" value="P:ATP synthesis coupled electron transport"/>
    <property type="evidence" value="ECO:0007669"/>
    <property type="project" value="TreeGrafter"/>
</dbReference>
<evidence type="ECO:0000256" key="16">
    <source>
        <dbReference type="SAM" id="Phobius"/>
    </source>
</evidence>
<evidence type="ECO:0000256" key="4">
    <source>
        <dbReference type="ARBA" id="ARBA00012949"/>
    </source>
</evidence>
<evidence type="ECO:0000256" key="14">
    <source>
        <dbReference type="ARBA" id="ARBA00031389"/>
    </source>
</evidence>
<keyword evidence="10" id="KW-0249">Electron transport</keyword>
<dbReference type="GO" id="GO:0016020">
    <property type="term" value="C:membrane"/>
    <property type="evidence" value="ECO:0007669"/>
    <property type="project" value="UniProtKB-SubCell"/>
</dbReference>
<feature type="transmembrane region" description="Helical" evidence="16">
    <location>
        <begin position="62"/>
        <end position="82"/>
    </location>
</feature>
<evidence type="ECO:0000256" key="3">
    <source>
        <dbReference type="ARBA" id="ARBA00007866"/>
    </source>
</evidence>
<dbReference type="PRINTS" id="PR01166">
    <property type="entry name" value="CYCOXIDASEII"/>
</dbReference>
<comment type="cofactor">
    <cofactor evidence="1">
        <name>Cu cation</name>
        <dbReference type="ChEBI" id="CHEBI:23378"/>
    </cofactor>
</comment>
<keyword evidence="5" id="KW-0813">Transport</keyword>
<evidence type="ECO:0000256" key="8">
    <source>
        <dbReference type="ARBA" id="ARBA00022842"/>
    </source>
</evidence>
<keyword evidence="9" id="KW-1278">Translocase</keyword>
<keyword evidence="8" id="KW-0460">Magnesium</keyword>
<evidence type="ECO:0000313" key="18">
    <source>
        <dbReference type="EMBL" id="AFD18237.1"/>
    </source>
</evidence>
<dbReference type="EMBL" id="JQ038229">
    <property type="protein sequence ID" value="AFD18237.1"/>
    <property type="molecule type" value="Genomic_DNA"/>
</dbReference>
<name>A0A3G0WS84_9PLAT</name>
<keyword evidence="7" id="KW-0479">Metal-binding</keyword>
<evidence type="ECO:0000256" key="7">
    <source>
        <dbReference type="ARBA" id="ARBA00022723"/>
    </source>
</evidence>
<keyword evidence="13 16" id="KW-0472">Membrane</keyword>
<proteinExistence type="inferred from homology"/>
<dbReference type="InterPro" id="IPR002429">
    <property type="entry name" value="CcO_II-like_C"/>
</dbReference>
<dbReference type="InterPro" id="IPR045187">
    <property type="entry name" value="CcO_II"/>
</dbReference>
<dbReference type="GO" id="GO:0004129">
    <property type="term" value="F:cytochrome-c oxidase activity"/>
    <property type="evidence" value="ECO:0007669"/>
    <property type="project" value="UniProtKB-EC"/>
</dbReference>
<dbReference type="Gene3D" id="1.10.287.90">
    <property type="match status" value="1"/>
</dbReference>
<gene>
    <name evidence="18" type="primary">cox2</name>
</gene>
<keyword evidence="12" id="KW-0186">Copper</keyword>
<comment type="catalytic activity">
    <reaction evidence="15">
        <text>4 Fe(II)-[cytochrome c] + O2 + 8 H(+)(in) = 4 Fe(III)-[cytochrome c] + 2 H2O + 4 H(+)(out)</text>
        <dbReference type="Rhea" id="RHEA:11436"/>
        <dbReference type="Rhea" id="RHEA-COMP:10350"/>
        <dbReference type="Rhea" id="RHEA-COMP:14399"/>
        <dbReference type="ChEBI" id="CHEBI:15377"/>
        <dbReference type="ChEBI" id="CHEBI:15378"/>
        <dbReference type="ChEBI" id="CHEBI:15379"/>
        <dbReference type="ChEBI" id="CHEBI:29033"/>
        <dbReference type="ChEBI" id="CHEBI:29034"/>
        <dbReference type="EC" id="7.1.1.9"/>
    </reaction>
    <physiologicalReaction direction="left-to-right" evidence="15">
        <dbReference type="Rhea" id="RHEA:11437"/>
    </physiologicalReaction>
</comment>
<sequence>MTSNLYSFCSHPLTDVIIVYSWCLSIFISIWVIGAILVSVFGNHSLSFRSLNRVSFDKVESFLIVFSSLLIIILILINLVILRSHSPWYYNTGFNSNDVVSIDVIGRQWYWVYSMLNISEENESFDSYINNMVDCVDNSLNLGLNKIYSLSITSADVLHSFALPSAQLKVDAVPGRSHNVYILSNVLGRHIGYCSEFCGAGHSYMPIVLIS</sequence>
<feature type="transmembrane region" description="Helical" evidence="16">
    <location>
        <begin position="17"/>
        <end position="41"/>
    </location>
</feature>
<comment type="similarity">
    <text evidence="3">Belongs to the cytochrome c oxidase subunit 2 family.</text>
</comment>
<evidence type="ECO:0000256" key="12">
    <source>
        <dbReference type="ARBA" id="ARBA00023008"/>
    </source>
</evidence>
<evidence type="ECO:0000256" key="15">
    <source>
        <dbReference type="ARBA" id="ARBA00049512"/>
    </source>
</evidence>
<protein>
    <recommendedName>
        <fullName evidence="4">cytochrome-c oxidase</fullName>
        <ecNumber evidence="4">7.1.1.9</ecNumber>
    </recommendedName>
    <alternativeName>
        <fullName evidence="14">Cytochrome c oxidase polypeptide II</fullName>
    </alternativeName>
</protein>
<feature type="domain" description="Cytochrome oxidase subunit II copper A binding" evidence="17">
    <location>
        <begin position="97"/>
        <end position="211"/>
    </location>
</feature>
<dbReference type="PANTHER" id="PTHR22888:SF9">
    <property type="entry name" value="CYTOCHROME C OXIDASE SUBUNIT 2"/>
    <property type="match status" value="1"/>
</dbReference>
<evidence type="ECO:0000256" key="11">
    <source>
        <dbReference type="ARBA" id="ARBA00022989"/>
    </source>
</evidence>
<keyword evidence="18" id="KW-0496">Mitochondrion</keyword>
<keyword evidence="11 16" id="KW-1133">Transmembrane helix</keyword>